<feature type="transmembrane region" description="Helical" evidence="2">
    <location>
        <begin position="35"/>
        <end position="60"/>
    </location>
</feature>
<feature type="transmembrane region" description="Helical" evidence="2">
    <location>
        <begin position="80"/>
        <end position="107"/>
    </location>
</feature>
<reference evidence="4" key="1">
    <citation type="journal article" date="2014" name="Proc. Natl. Acad. Sci. U.S.A.">
        <title>Extensive sampling of basidiomycete genomes demonstrates inadequacy of the white-rot/brown-rot paradigm for wood decay fungi.</title>
        <authorList>
            <person name="Riley R."/>
            <person name="Salamov A.A."/>
            <person name="Brown D.W."/>
            <person name="Nagy L.G."/>
            <person name="Floudas D."/>
            <person name="Held B.W."/>
            <person name="Levasseur A."/>
            <person name="Lombard V."/>
            <person name="Morin E."/>
            <person name="Otillar R."/>
            <person name="Lindquist E.A."/>
            <person name="Sun H."/>
            <person name="LaButti K.M."/>
            <person name="Schmutz J."/>
            <person name="Jabbour D."/>
            <person name="Luo H."/>
            <person name="Baker S.E."/>
            <person name="Pisabarro A.G."/>
            <person name="Walton J.D."/>
            <person name="Blanchette R.A."/>
            <person name="Henrissat B."/>
            <person name="Martin F."/>
            <person name="Cullen D."/>
            <person name="Hibbett D.S."/>
            <person name="Grigoriev I.V."/>
        </authorList>
    </citation>
    <scope>NUCLEOTIDE SEQUENCE [LARGE SCALE GENOMIC DNA]</scope>
    <source>
        <strain evidence="4">MUCL 33604</strain>
    </source>
</reference>
<dbReference type="AlphaFoldDB" id="A0A067P8C2"/>
<keyword evidence="2" id="KW-0472">Membrane</keyword>
<proteinExistence type="predicted"/>
<gene>
    <name evidence="3" type="ORF">JAAARDRAFT_211425</name>
</gene>
<keyword evidence="2" id="KW-0812">Transmembrane</keyword>
<keyword evidence="2" id="KW-1133">Transmembrane helix</keyword>
<evidence type="ECO:0000256" key="1">
    <source>
        <dbReference type="SAM" id="MobiDB-lite"/>
    </source>
</evidence>
<dbReference type="InParanoid" id="A0A067P8C2"/>
<organism evidence="3 4">
    <name type="scientific">Jaapia argillacea MUCL 33604</name>
    <dbReference type="NCBI Taxonomy" id="933084"/>
    <lineage>
        <taxon>Eukaryota</taxon>
        <taxon>Fungi</taxon>
        <taxon>Dikarya</taxon>
        <taxon>Basidiomycota</taxon>
        <taxon>Agaricomycotina</taxon>
        <taxon>Agaricomycetes</taxon>
        <taxon>Agaricomycetidae</taxon>
        <taxon>Jaapiales</taxon>
        <taxon>Jaapiaceae</taxon>
        <taxon>Jaapia</taxon>
    </lineage>
</organism>
<feature type="compositionally biased region" description="Basic and acidic residues" evidence="1">
    <location>
        <begin position="220"/>
        <end position="236"/>
    </location>
</feature>
<evidence type="ECO:0008006" key="5">
    <source>
        <dbReference type="Google" id="ProtNLM"/>
    </source>
</evidence>
<name>A0A067P8C2_9AGAM</name>
<evidence type="ECO:0000256" key="2">
    <source>
        <dbReference type="SAM" id="Phobius"/>
    </source>
</evidence>
<dbReference type="Proteomes" id="UP000027265">
    <property type="component" value="Unassembled WGS sequence"/>
</dbReference>
<evidence type="ECO:0000313" key="4">
    <source>
        <dbReference type="Proteomes" id="UP000027265"/>
    </source>
</evidence>
<dbReference type="HOGENOM" id="CLU_082451_0_0_1"/>
<keyword evidence="4" id="KW-1185">Reference proteome</keyword>
<protein>
    <recommendedName>
        <fullName evidence="5">MARVEL domain-containing protein</fullName>
    </recommendedName>
</protein>
<accession>A0A067P8C2</accession>
<evidence type="ECO:0000313" key="3">
    <source>
        <dbReference type="EMBL" id="KDQ50994.1"/>
    </source>
</evidence>
<dbReference type="OrthoDB" id="3596006at2759"/>
<feature type="transmembrane region" description="Helical" evidence="2">
    <location>
        <begin position="177"/>
        <end position="200"/>
    </location>
</feature>
<sequence length="236" mass="26336">MSPHVFGLDLANIRFSAFKSSNMFDKRYHLRPIRFVWYQLAMIVTVVAECVATYSMSKYLDMQTNTEKFFPGSSYYNNDIVAAGALTIFAGVLTAIVFGCFFFFLLFWPESPETMFWSLVKKISAISCSVLVLAAAILSTIIGTTHSAYIKNADPATQEAILARGGPPLKYSHWPHVIAWIVLIWLGWIFTTIGTVYVFIASKYYLGRKSSPDGSLAEVNGERGGTEMGRKREGGF</sequence>
<dbReference type="EMBL" id="KL197753">
    <property type="protein sequence ID" value="KDQ50994.1"/>
    <property type="molecule type" value="Genomic_DNA"/>
</dbReference>
<feature type="transmembrane region" description="Helical" evidence="2">
    <location>
        <begin position="119"/>
        <end position="142"/>
    </location>
</feature>
<feature type="region of interest" description="Disordered" evidence="1">
    <location>
        <begin position="210"/>
        <end position="236"/>
    </location>
</feature>